<gene>
    <name evidence="7" type="ORF">ACFQDO_19470</name>
</gene>
<evidence type="ECO:0000256" key="2">
    <source>
        <dbReference type="ARBA" id="ARBA00022692"/>
    </source>
</evidence>
<evidence type="ECO:0000256" key="4">
    <source>
        <dbReference type="ARBA" id="ARBA00023136"/>
    </source>
</evidence>
<feature type="region of interest" description="Disordered" evidence="5">
    <location>
        <begin position="1"/>
        <end position="26"/>
    </location>
</feature>
<keyword evidence="8" id="KW-1185">Reference proteome</keyword>
<evidence type="ECO:0000256" key="6">
    <source>
        <dbReference type="SAM" id="Phobius"/>
    </source>
</evidence>
<evidence type="ECO:0000313" key="8">
    <source>
        <dbReference type="Proteomes" id="UP001596189"/>
    </source>
</evidence>
<feature type="transmembrane region" description="Helical" evidence="6">
    <location>
        <begin position="36"/>
        <end position="60"/>
    </location>
</feature>
<dbReference type="InterPro" id="IPR019109">
    <property type="entry name" value="MamF_MmsF"/>
</dbReference>
<protein>
    <submittedName>
        <fullName evidence="7">DUF4870 domain-containing protein</fullName>
    </submittedName>
</protein>
<evidence type="ECO:0000256" key="3">
    <source>
        <dbReference type="ARBA" id="ARBA00022989"/>
    </source>
</evidence>
<proteinExistence type="predicted"/>
<evidence type="ECO:0000256" key="1">
    <source>
        <dbReference type="ARBA" id="ARBA00004141"/>
    </source>
</evidence>
<feature type="compositionally biased region" description="Pro residues" evidence="5">
    <location>
        <begin position="11"/>
        <end position="26"/>
    </location>
</feature>
<dbReference type="EMBL" id="JBHSRD010000008">
    <property type="protein sequence ID" value="MFC6009316.1"/>
    <property type="molecule type" value="Genomic_DNA"/>
</dbReference>
<feature type="transmembrane region" description="Helical" evidence="6">
    <location>
        <begin position="81"/>
        <end position="99"/>
    </location>
</feature>
<feature type="transmembrane region" description="Helical" evidence="6">
    <location>
        <begin position="105"/>
        <end position="124"/>
    </location>
</feature>
<keyword evidence="4 6" id="KW-0472">Membrane</keyword>
<keyword evidence="2 6" id="KW-0812">Transmembrane</keyword>
<comment type="caution">
    <text evidence="7">The sequence shown here is derived from an EMBL/GenBank/DDBJ whole genome shotgun (WGS) entry which is preliminary data.</text>
</comment>
<dbReference type="RefSeq" id="WP_345717832.1">
    <property type="nucleotide sequence ID" value="NZ_BAABFP010000007.1"/>
</dbReference>
<reference evidence="8" key="1">
    <citation type="journal article" date="2019" name="Int. J. Syst. Evol. Microbiol.">
        <title>The Global Catalogue of Microorganisms (GCM) 10K type strain sequencing project: providing services to taxonomists for standard genome sequencing and annotation.</title>
        <authorList>
            <consortium name="The Broad Institute Genomics Platform"/>
            <consortium name="The Broad Institute Genome Sequencing Center for Infectious Disease"/>
            <person name="Wu L."/>
            <person name="Ma J."/>
        </authorList>
    </citation>
    <scope>NUCLEOTIDE SEQUENCE [LARGE SCALE GENOMIC DNA]</scope>
    <source>
        <strain evidence="8">KACC 14249</strain>
    </source>
</reference>
<comment type="subcellular location">
    <subcellularLocation>
        <location evidence="1">Membrane</location>
        <topology evidence="1">Multi-pass membrane protein</topology>
    </subcellularLocation>
</comment>
<evidence type="ECO:0000256" key="5">
    <source>
        <dbReference type="SAM" id="MobiDB-lite"/>
    </source>
</evidence>
<dbReference type="Proteomes" id="UP001596189">
    <property type="component" value="Unassembled WGS sequence"/>
</dbReference>
<organism evidence="7 8">
    <name type="scientific">Angustibacter luteus</name>
    <dbReference type="NCBI Taxonomy" id="658456"/>
    <lineage>
        <taxon>Bacteria</taxon>
        <taxon>Bacillati</taxon>
        <taxon>Actinomycetota</taxon>
        <taxon>Actinomycetes</taxon>
        <taxon>Kineosporiales</taxon>
        <taxon>Kineosporiaceae</taxon>
    </lineage>
</organism>
<accession>A0ABW1JKA3</accession>
<sequence>MSEQTPEQRPEPTPPPAAAPAAPAPGAPLNDSDARLWAMLAHLGGMAISFLAPLIVWLIYRERSELVDDQGKEALNFQLTVLIALVAAGVVAGITLGLLSFLPGVVWVANVIFCIIGGVAANRGEHYRYPLTLRLVK</sequence>
<name>A0ABW1JKA3_9ACTN</name>
<dbReference type="Pfam" id="PF09685">
    <property type="entry name" value="MamF_MmsF"/>
    <property type="match status" value="1"/>
</dbReference>
<evidence type="ECO:0000313" key="7">
    <source>
        <dbReference type="EMBL" id="MFC6009316.1"/>
    </source>
</evidence>
<keyword evidence="3 6" id="KW-1133">Transmembrane helix</keyword>
<feature type="compositionally biased region" description="Basic and acidic residues" evidence="5">
    <location>
        <begin position="1"/>
        <end position="10"/>
    </location>
</feature>